<dbReference type="EMBL" id="PDDY01000001">
    <property type="protein sequence ID" value="PEH42626.1"/>
    <property type="molecule type" value="Genomic_DNA"/>
</dbReference>
<accession>A0A2A7SGF9</accession>
<dbReference type="RefSeq" id="WP_098152448.1">
    <property type="nucleotide sequence ID" value="NZ_CADEQB010000001.1"/>
</dbReference>
<dbReference type="Proteomes" id="UP000220629">
    <property type="component" value="Unassembled WGS sequence"/>
</dbReference>
<sequence>MNWDEVPRALRDRYESISGDRLGDTKLTLLESMNTGRLPTRPDIDTESYALFAEQFNSTLLAAHVFENLMHGEDRRLETTGYDAFQTTIPERYFRHPGLDDSMPMGKEEADEIRQAVNETKARLNFSKDMSFVAGQLYKLEFISVFSYLEAYVESLLTEVVGLSKLAAFKMIRDKGLQEVLGFALDQIDPRILRCFALFEEDALKFIAFCHILRNQHVHRLGITTARVYKSYEEGGFLRHDHFADSGEPDTSFARTNFHFCDTIIRVGQPINLSAICRPFRLFVRELATITEHFCQSRRASAAA</sequence>
<reference evidence="2" key="1">
    <citation type="submission" date="2017-09" db="EMBL/GenBank/DDBJ databases">
        <title>FDA dAtabase for Regulatory Grade micrObial Sequences (FDA-ARGOS): Supporting development and validation of Infectious Disease Dx tests.</title>
        <authorList>
            <person name="Minogue T."/>
            <person name="Wolcott M."/>
            <person name="Wasieloski L."/>
            <person name="Aguilar W."/>
            <person name="Moore D."/>
            <person name="Tallon L."/>
            <person name="Sadzewicz L."/>
            <person name="Ott S."/>
            <person name="Zhao X."/>
            <person name="Nagaraj S."/>
            <person name="Vavikolanu K."/>
            <person name="Aluvathingal J."/>
            <person name="Nadendla S."/>
            <person name="Sichtig H."/>
        </authorList>
    </citation>
    <scope>NUCLEOTIDE SEQUENCE [LARGE SCALE GENOMIC DNA]</scope>
    <source>
        <strain evidence="2">FDAARGOS_390</strain>
    </source>
</reference>
<evidence type="ECO:0000313" key="1">
    <source>
        <dbReference type="EMBL" id="PEH42626.1"/>
    </source>
</evidence>
<name>A0A2A7SGF9_BURGA</name>
<proteinExistence type="predicted"/>
<protein>
    <submittedName>
        <fullName evidence="1">Uncharacterized protein</fullName>
    </submittedName>
</protein>
<evidence type="ECO:0000313" key="2">
    <source>
        <dbReference type="Proteomes" id="UP000220629"/>
    </source>
</evidence>
<organism evidence="1 2">
    <name type="scientific">Burkholderia gladioli</name>
    <name type="common">Pseudomonas marginata</name>
    <name type="synonym">Phytomonas marginata</name>
    <dbReference type="NCBI Taxonomy" id="28095"/>
    <lineage>
        <taxon>Bacteria</taxon>
        <taxon>Pseudomonadati</taxon>
        <taxon>Pseudomonadota</taxon>
        <taxon>Betaproteobacteria</taxon>
        <taxon>Burkholderiales</taxon>
        <taxon>Burkholderiaceae</taxon>
        <taxon>Burkholderia</taxon>
    </lineage>
</organism>
<gene>
    <name evidence="1" type="ORF">CRM94_10935</name>
</gene>
<dbReference type="AlphaFoldDB" id="A0A2A7SGF9"/>
<comment type="caution">
    <text evidence="1">The sequence shown here is derived from an EMBL/GenBank/DDBJ whole genome shotgun (WGS) entry which is preliminary data.</text>
</comment>